<evidence type="ECO:0000259" key="1">
    <source>
        <dbReference type="Pfam" id="PF17919"/>
    </source>
</evidence>
<proteinExistence type="predicted"/>
<evidence type="ECO:0000313" key="3">
    <source>
        <dbReference type="RefSeq" id="XP_060670108.1"/>
    </source>
</evidence>
<gene>
    <name evidence="3" type="primary">LOC132800452</name>
</gene>
<dbReference type="InterPro" id="IPR043502">
    <property type="entry name" value="DNA/RNA_pol_sf"/>
</dbReference>
<dbReference type="PANTHER" id="PTHR34072:SF52">
    <property type="entry name" value="RIBONUCLEASE H"/>
    <property type="match status" value="1"/>
</dbReference>
<accession>A0ABM4A049</accession>
<sequence>METDASSTGIGAVLMQEQRAIEFFSEKLSPTHQLWSAYKQELYAIKSPYAFHHKAGKYNKVADALSRKTYLLNKLQLEVVVFSALRDQYSDDPDLDHIWQRCYLQEAARDFHIYNRYLFKGLQLCIPRSSLRLQLIQELHGDGLAAHTGQDKTISLLEE</sequence>
<dbReference type="RefSeq" id="XP_060670108.1">
    <property type="nucleotide sequence ID" value="XM_060814125.1"/>
</dbReference>
<name>A0ABM4A049_ZIZJJ</name>
<dbReference type="Pfam" id="PF17919">
    <property type="entry name" value="RT_RNaseH_2"/>
    <property type="match status" value="1"/>
</dbReference>
<dbReference type="SUPFAM" id="SSF56672">
    <property type="entry name" value="DNA/RNA polymerases"/>
    <property type="match status" value="1"/>
</dbReference>
<keyword evidence="2" id="KW-1185">Reference proteome</keyword>
<evidence type="ECO:0000313" key="2">
    <source>
        <dbReference type="Proteomes" id="UP001652623"/>
    </source>
</evidence>
<feature type="domain" description="Reverse transcriptase/retrotransposon-derived protein RNase H-like" evidence="1">
    <location>
        <begin position="1"/>
        <end position="46"/>
    </location>
</feature>
<dbReference type="GeneID" id="132800452"/>
<dbReference type="InterPro" id="IPR041577">
    <property type="entry name" value="RT_RNaseH_2"/>
</dbReference>
<reference evidence="3" key="1">
    <citation type="submission" date="2025-08" db="UniProtKB">
        <authorList>
            <consortium name="RefSeq"/>
        </authorList>
    </citation>
    <scope>IDENTIFICATION</scope>
    <source>
        <tissue evidence="3">Seedling</tissue>
    </source>
</reference>
<dbReference type="Proteomes" id="UP001652623">
    <property type="component" value="Chromosome 1"/>
</dbReference>
<dbReference type="PANTHER" id="PTHR34072">
    <property type="entry name" value="ENZYMATIC POLYPROTEIN-RELATED"/>
    <property type="match status" value="1"/>
</dbReference>
<organism evidence="2 3">
    <name type="scientific">Ziziphus jujuba</name>
    <name type="common">Chinese jujube</name>
    <name type="synonym">Ziziphus sativa</name>
    <dbReference type="NCBI Taxonomy" id="326968"/>
    <lineage>
        <taxon>Eukaryota</taxon>
        <taxon>Viridiplantae</taxon>
        <taxon>Streptophyta</taxon>
        <taxon>Embryophyta</taxon>
        <taxon>Tracheophyta</taxon>
        <taxon>Spermatophyta</taxon>
        <taxon>Magnoliopsida</taxon>
        <taxon>eudicotyledons</taxon>
        <taxon>Gunneridae</taxon>
        <taxon>Pentapetalae</taxon>
        <taxon>rosids</taxon>
        <taxon>fabids</taxon>
        <taxon>Rosales</taxon>
        <taxon>Rhamnaceae</taxon>
        <taxon>Paliureae</taxon>
        <taxon>Ziziphus</taxon>
    </lineage>
</organism>
<protein>
    <submittedName>
        <fullName evidence="3">Uncharacterized protein LOC132800452</fullName>
    </submittedName>
</protein>